<protein>
    <recommendedName>
        <fullName evidence="1">SMP-30/Gluconolactonase/LRE-like region domain-containing protein</fullName>
    </recommendedName>
</protein>
<dbReference type="Proteomes" id="UP000222788">
    <property type="component" value="Unassembled WGS sequence"/>
</dbReference>
<dbReference type="InterPro" id="IPR011042">
    <property type="entry name" value="6-blade_b-propeller_TolB-like"/>
</dbReference>
<proteinExistence type="predicted"/>
<comment type="caution">
    <text evidence="2">The sequence shown here is derived from an EMBL/GenBank/DDBJ whole genome shotgun (WGS) entry which is preliminary data.</text>
</comment>
<evidence type="ECO:0000313" key="3">
    <source>
        <dbReference type="Proteomes" id="UP000222788"/>
    </source>
</evidence>
<organism evidence="2 3">
    <name type="scientific">Ceratocystis fimbriata CBS 114723</name>
    <dbReference type="NCBI Taxonomy" id="1035309"/>
    <lineage>
        <taxon>Eukaryota</taxon>
        <taxon>Fungi</taxon>
        <taxon>Dikarya</taxon>
        <taxon>Ascomycota</taxon>
        <taxon>Pezizomycotina</taxon>
        <taxon>Sordariomycetes</taxon>
        <taxon>Hypocreomycetidae</taxon>
        <taxon>Microascales</taxon>
        <taxon>Ceratocystidaceae</taxon>
        <taxon>Ceratocystis</taxon>
    </lineage>
</organism>
<dbReference type="InterPro" id="IPR013658">
    <property type="entry name" value="SGL"/>
</dbReference>
<reference evidence="2 3" key="2">
    <citation type="journal article" date="2013" name="IMA Fungus">
        <title>IMA Genome-F 1: Ceratocystis fimbriata: Draft nuclear genome sequence for the plant pathogen, Ceratocystis fimbriata.</title>
        <authorList>
            <person name="Wilken P.M."/>
            <person name="Steenkamp E.T."/>
            <person name="Wingfield M.J."/>
            <person name="de Beer Z.W."/>
            <person name="Wingfield B.D."/>
        </authorList>
    </citation>
    <scope>NUCLEOTIDE SEQUENCE [LARGE SCALE GENOMIC DNA]</scope>
    <source>
        <strain evidence="2 3">CBS 114723</strain>
    </source>
</reference>
<dbReference type="PANTHER" id="PTHR47064">
    <property type="entry name" value="PUTATIVE (AFU_ORTHOLOGUE AFUA_1G08990)-RELATED"/>
    <property type="match status" value="1"/>
</dbReference>
<dbReference type="EMBL" id="APWK03000098">
    <property type="protein sequence ID" value="PHH51292.1"/>
    <property type="molecule type" value="Genomic_DNA"/>
</dbReference>
<keyword evidence="3" id="KW-1185">Reference proteome</keyword>
<dbReference type="PANTHER" id="PTHR47064:SF2">
    <property type="entry name" value="SMP-30_GLUCONOLACTONASE_LRE-LIKE REGION DOMAIN-CONTAINING PROTEIN-RELATED"/>
    <property type="match status" value="1"/>
</dbReference>
<reference evidence="2 3" key="1">
    <citation type="journal article" date="2013" name="Fungal Biol.">
        <title>Analysis of microsatellite markers in the genome of the plant pathogen Ceratocystis fimbriata.</title>
        <authorList>
            <person name="Simpson M.C."/>
            <person name="Wilken P.M."/>
            <person name="Coetzee M.P."/>
            <person name="Wingfield M.J."/>
            <person name="Wingfield B.D."/>
        </authorList>
    </citation>
    <scope>NUCLEOTIDE SEQUENCE [LARGE SCALE GENOMIC DNA]</scope>
    <source>
        <strain evidence="2 3">CBS 114723</strain>
    </source>
</reference>
<dbReference type="AlphaFoldDB" id="A0A2C5WZY4"/>
<feature type="domain" description="SMP-30/Gluconolactonase/LRE-like region" evidence="1">
    <location>
        <begin position="196"/>
        <end position="348"/>
    </location>
</feature>
<dbReference type="Pfam" id="PF08450">
    <property type="entry name" value="SGL"/>
    <property type="match status" value="1"/>
</dbReference>
<dbReference type="InterPro" id="IPR052988">
    <property type="entry name" value="Oryzine_lactonohydrolase"/>
</dbReference>
<dbReference type="STRING" id="1035309.A0A2C5WZY4"/>
<dbReference type="OrthoDB" id="423498at2759"/>
<evidence type="ECO:0000313" key="2">
    <source>
        <dbReference type="EMBL" id="PHH51292.1"/>
    </source>
</evidence>
<sequence>MSTVVVSEFDTKPVDVVSIRKFIEHKEEWSDSAIAVAHDASFVNIVGPHALLTLLLSSIEASQNPFFHSGCAYLPSLGEVYTTSNLLSAVSSSRQPVVLISKIKIKNVAGGPLSRENSVVGSVEWSKLRPPQGMAMPAGCTAFRDGVLYCEQGNSKTTAPGILYMPHRQPPQSLASQYMGRPFNSPYGLCPGVGNNIWFTDTTDGAVEQFRPKCRLPCLLYQLDLETMRVKAMAEGFTRPMGVAISPDGSRVYVADAAPKEPLQNQMEPLLPKIHVFDVISRDDGVFLANKSLFGYPLSDTLTSLHCDSQGNLFAACSDGLEIWSSSGVFLGVIRVPGGVTSFAFGNANDVILGGSQRLWRLQLRGDKAGHGGE</sequence>
<name>A0A2C5WZY4_9PEZI</name>
<dbReference type="Gene3D" id="2.120.10.30">
    <property type="entry name" value="TolB, C-terminal domain"/>
    <property type="match status" value="1"/>
</dbReference>
<dbReference type="SUPFAM" id="SSF63829">
    <property type="entry name" value="Calcium-dependent phosphotriesterase"/>
    <property type="match status" value="1"/>
</dbReference>
<evidence type="ECO:0000259" key="1">
    <source>
        <dbReference type="Pfam" id="PF08450"/>
    </source>
</evidence>
<accession>A0A2C5WZY4</accession>
<gene>
    <name evidence="2" type="ORF">CFIMG_005178RA</name>
</gene>